<evidence type="ECO:0000313" key="1">
    <source>
        <dbReference type="EMBL" id="CEP16734.1"/>
    </source>
</evidence>
<dbReference type="AlphaFoldDB" id="A0A0B7NP76"/>
<name>A0A0B7NP76_9FUNG</name>
<evidence type="ECO:0000313" key="2">
    <source>
        <dbReference type="Proteomes" id="UP000054107"/>
    </source>
</evidence>
<organism evidence="1 2">
    <name type="scientific">Parasitella parasitica</name>
    <dbReference type="NCBI Taxonomy" id="35722"/>
    <lineage>
        <taxon>Eukaryota</taxon>
        <taxon>Fungi</taxon>
        <taxon>Fungi incertae sedis</taxon>
        <taxon>Mucoromycota</taxon>
        <taxon>Mucoromycotina</taxon>
        <taxon>Mucoromycetes</taxon>
        <taxon>Mucorales</taxon>
        <taxon>Mucorineae</taxon>
        <taxon>Mucoraceae</taxon>
        <taxon>Parasitella</taxon>
    </lineage>
</organism>
<proteinExistence type="predicted"/>
<accession>A0A0B7NP76</accession>
<reference evidence="1 2" key="1">
    <citation type="submission" date="2014-09" db="EMBL/GenBank/DDBJ databases">
        <authorList>
            <person name="Ellenberger Sabrina"/>
        </authorList>
    </citation>
    <scope>NUCLEOTIDE SEQUENCE [LARGE SCALE GENOMIC DNA]</scope>
    <source>
        <strain evidence="1 2">CBS 412.66</strain>
    </source>
</reference>
<keyword evidence="2" id="KW-1185">Reference proteome</keyword>
<sequence>MCSFIIPVRPDSPTAFAPLVIFILALAEVWKAHWRFIFDNNPVSTDALYASFQRALAKRQAEDEIFSSAG</sequence>
<protein>
    <submittedName>
        <fullName evidence="1">Uncharacterized protein</fullName>
    </submittedName>
</protein>
<gene>
    <name evidence="1" type="primary">PARPA_11009.1 scaffold 42152</name>
</gene>
<dbReference type="OrthoDB" id="2279975at2759"/>
<dbReference type="EMBL" id="LN733260">
    <property type="protein sequence ID" value="CEP16734.1"/>
    <property type="molecule type" value="Genomic_DNA"/>
</dbReference>
<dbReference type="Proteomes" id="UP000054107">
    <property type="component" value="Unassembled WGS sequence"/>
</dbReference>